<reference evidence="1 2" key="1">
    <citation type="submission" date="2019-03" db="EMBL/GenBank/DDBJ databases">
        <title>The complete genome sequence of Neokomagataea sp. Jb2 NBRC113641.</title>
        <authorList>
            <person name="Chua K.-O."/>
            <person name="Chan K.-G."/>
            <person name="See-Too W.-S."/>
        </authorList>
    </citation>
    <scope>NUCLEOTIDE SEQUENCE [LARGE SCALE GENOMIC DNA]</scope>
    <source>
        <strain evidence="1 2">Jb2</strain>
    </source>
</reference>
<dbReference type="Gene3D" id="3.90.550.10">
    <property type="entry name" value="Spore Coat Polysaccharide Biosynthesis Protein SpsA, Chain A"/>
    <property type="match status" value="1"/>
</dbReference>
<evidence type="ECO:0000313" key="2">
    <source>
        <dbReference type="Proteomes" id="UP000315037"/>
    </source>
</evidence>
<protein>
    <submittedName>
        <fullName evidence="1">Capsular biosynthesis protein</fullName>
    </submittedName>
</protein>
<proteinExistence type="predicted"/>
<dbReference type="RefSeq" id="WP_165600429.1">
    <property type="nucleotide sequence ID" value="NZ_SORZ01000001.1"/>
</dbReference>
<dbReference type="InterPro" id="IPR029044">
    <property type="entry name" value="Nucleotide-diphossugar_trans"/>
</dbReference>
<gene>
    <name evidence="1" type="ORF">E3202_04100</name>
</gene>
<dbReference type="PIRSF" id="PIRSF028162">
    <property type="entry name" value="BcbE_prd"/>
    <property type="match status" value="1"/>
</dbReference>
<accession>A0A506URV9</accession>
<dbReference type="AlphaFoldDB" id="A0A506URV9"/>
<comment type="caution">
    <text evidence="1">The sequence shown here is derived from an EMBL/GenBank/DDBJ whole genome shotgun (WGS) entry which is preliminary data.</text>
</comment>
<dbReference type="Proteomes" id="UP000315037">
    <property type="component" value="Unassembled WGS sequence"/>
</dbReference>
<name>A0A506URV9_9PROT</name>
<sequence>MIIIPMAGLSSRFTRAGYNLPKYMLPLYGESVFTHSVKSFTAYFKTIPFIFIARAVADAEDFLKKEINKLGIKEAHIVILNHETTGQAETVEIGIKKFDLNLEQPLTIFNIDTFRDNFLFPNISWFKNSDGYLEVFKGDGNNWSYVEPKKDCGEPLVIKTTEKQPVSDLCCDGLYHFARAQDFLYALTQERLNPSASELYVAPLYNHLIKRDYKIHYNLIPKNLITFCGVPTEYDYLLKNL</sequence>
<dbReference type="SUPFAM" id="SSF53448">
    <property type="entry name" value="Nucleotide-diphospho-sugar transferases"/>
    <property type="match status" value="1"/>
</dbReference>
<keyword evidence="2" id="KW-1185">Reference proteome</keyword>
<organism evidence="1 2">
    <name type="scientific">Oecophyllibacter saccharovorans</name>
    <dbReference type="NCBI Taxonomy" id="2558360"/>
    <lineage>
        <taxon>Bacteria</taxon>
        <taxon>Pseudomonadati</taxon>
        <taxon>Pseudomonadota</taxon>
        <taxon>Alphaproteobacteria</taxon>
        <taxon>Acetobacterales</taxon>
        <taxon>Acetobacteraceae</taxon>
        <taxon>Oecophyllibacter</taxon>
    </lineage>
</organism>
<dbReference type="CDD" id="cd04183">
    <property type="entry name" value="GT2_BcE_like"/>
    <property type="match status" value="1"/>
</dbReference>
<dbReference type="InterPro" id="IPR016873">
    <property type="entry name" value="Caps_polysacc_synth_BcbE_prd"/>
</dbReference>
<evidence type="ECO:0000313" key="1">
    <source>
        <dbReference type="EMBL" id="TPW36085.1"/>
    </source>
</evidence>
<dbReference type="EMBL" id="SORZ01000001">
    <property type="protein sequence ID" value="TPW36085.1"/>
    <property type="molecule type" value="Genomic_DNA"/>
</dbReference>